<keyword evidence="1" id="KW-0732">Signal</keyword>
<feature type="signal peptide" evidence="1">
    <location>
        <begin position="1"/>
        <end position="23"/>
    </location>
</feature>
<evidence type="ECO:0000259" key="2">
    <source>
        <dbReference type="Pfam" id="PF00496"/>
    </source>
</evidence>
<dbReference type="InterPro" id="IPR039424">
    <property type="entry name" value="SBP_5"/>
</dbReference>
<sequence length="505" mass="53341">MSITPFLRAAGLLAIALTLPACSIGSGGGAGRNAASQAIVASGTFVIDNIDPGSAQGGSAGKELAGQQIYGRLAKPDATGKLVPDLAEAWKPSADAKSWDFTLRGGLKFSDGSPLTSEDVVASFDRLIDINGPYAANYKGVSAKAGSDTVVTFTSPAPDPALPSKLTTLFVLPSGVPADAASYFAKPVASGPFMVESFTPSSELKMVPNPHYWGGAPKVKSLTIRSIPDVAAKLAALRTGEVDVVWGVPDDQIPALRSDASLKVEAVPSNGNFTMWFNSGIPALKEAKVRKALWQAVDFGTIIKQLYPVTGQPADSPLAPTVFGYAPQTPVAYDPGAAKKALEEAGYPFDKPLRLQFGQAQFKPFLQAVVSSWAKIGVKADLLQKEQAVFIEDLLALKWDVNFQLLGTAGYDAATNLGRLYPCAAKRTGYCNPDLDELLAKAGSATDQNERKELYTQASKIIWDDAVGMFPMTSKVSYVWNKNVSGFTLDALGYPDFSKAVESGS</sequence>
<feature type="domain" description="Solute-binding protein family 5" evidence="2">
    <location>
        <begin position="81"/>
        <end position="425"/>
    </location>
</feature>
<comment type="caution">
    <text evidence="3">The sequence shown here is derived from an EMBL/GenBank/DDBJ whole genome shotgun (WGS) entry which is preliminary data.</text>
</comment>
<dbReference type="InterPro" id="IPR030678">
    <property type="entry name" value="Peptide/Ni-bd"/>
</dbReference>
<dbReference type="Gene3D" id="3.10.105.10">
    <property type="entry name" value="Dipeptide-binding Protein, Domain 3"/>
    <property type="match status" value="1"/>
</dbReference>
<dbReference type="Proteomes" id="UP000696294">
    <property type="component" value="Unassembled WGS sequence"/>
</dbReference>
<evidence type="ECO:0000313" key="4">
    <source>
        <dbReference type="Proteomes" id="UP000696294"/>
    </source>
</evidence>
<organism evidence="3 4">
    <name type="scientific">Nonomuraea composti</name>
    <dbReference type="NCBI Taxonomy" id="2720023"/>
    <lineage>
        <taxon>Bacteria</taxon>
        <taxon>Bacillati</taxon>
        <taxon>Actinomycetota</taxon>
        <taxon>Actinomycetes</taxon>
        <taxon>Streptosporangiales</taxon>
        <taxon>Streptosporangiaceae</taxon>
        <taxon>Nonomuraea</taxon>
    </lineage>
</organism>
<dbReference type="InterPro" id="IPR000914">
    <property type="entry name" value="SBP_5_dom"/>
</dbReference>
<reference evidence="3 4" key="1">
    <citation type="submission" date="2020-03" db="EMBL/GenBank/DDBJ databases">
        <title>WGS of actinomycetes isolated from Thailand.</title>
        <authorList>
            <person name="Thawai C."/>
        </authorList>
    </citation>
    <scope>NUCLEOTIDE SEQUENCE [LARGE SCALE GENOMIC DNA]</scope>
    <source>
        <strain evidence="3 4">FMUSA5-5</strain>
    </source>
</reference>
<evidence type="ECO:0000313" key="3">
    <source>
        <dbReference type="EMBL" id="NJP97448.1"/>
    </source>
</evidence>
<dbReference type="RefSeq" id="WP_168019602.1">
    <property type="nucleotide sequence ID" value="NZ_JAATEP010000066.1"/>
</dbReference>
<dbReference type="Gene3D" id="3.90.76.10">
    <property type="entry name" value="Dipeptide-binding Protein, Domain 1"/>
    <property type="match status" value="1"/>
</dbReference>
<accession>A0ABX1BI86</accession>
<gene>
    <name evidence="3" type="ORF">HCN51_49880</name>
</gene>
<dbReference type="Pfam" id="PF00496">
    <property type="entry name" value="SBP_bac_5"/>
    <property type="match status" value="1"/>
</dbReference>
<dbReference type="SUPFAM" id="SSF53850">
    <property type="entry name" value="Periplasmic binding protein-like II"/>
    <property type="match status" value="1"/>
</dbReference>
<dbReference type="EMBL" id="JAATEP010000066">
    <property type="protein sequence ID" value="NJP97448.1"/>
    <property type="molecule type" value="Genomic_DNA"/>
</dbReference>
<name>A0ABX1BI86_9ACTN</name>
<dbReference type="Gene3D" id="3.40.190.10">
    <property type="entry name" value="Periplasmic binding protein-like II"/>
    <property type="match status" value="1"/>
</dbReference>
<evidence type="ECO:0000256" key="1">
    <source>
        <dbReference type="SAM" id="SignalP"/>
    </source>
</evidence>
<dbReference type="PANTHER" id="PTHR30290">
    <property type="entry name" value="PERIPLASMIC BINDING COMPONENT OF ABC TRANSPORTER"/>
    <property type="match status" value="1"/>
</dbReference>
<dbReference type="CDD" id="cd00995">
    <property type="entry name" value="PBP2_NikA_DppA_OppA_like"/>
    <property type="match status" value="1"/>
</dbReference>
<feature type="chain" id="PRO_5046875783" evidence="1">
    <location>
        <begin position="24"/>
        <end position="505"/>
    </location>
</feature>
<protein>
    <submittedName>
        <fullName evidence="3">ABC transporter substrate-binding protein</fullName>
    </submittedName>
</protein>
<proteinExistence type="predicted"/>
<dbReference type="PIRSF" id="PIRSF002741">
    <property type="entry name" value="MppA"/>
    <property type="match status" value="1"/>
</dbReference>
<keyword evidence="4" id="KW-1185">Reference proteome</keyword>